<keyword evidence="1" id="KW-0812">Transmembrane</keyword>
<name>A0A7J4IUW4_9ARCH</name>
<protein>
    <submittedName>
        <fullName evidence="2">Uncharacterized protein</fullName>
    </submittedName>
</protein>
<proteinExistence type="predicted"/>
<accession>A0A7J4IUW4</accession>
<sequence>MNINISIEKKPVLALVTLIALVAIFSLVIAYNPNWRITPGNPVTFGHSPDEIGITTVCTLGQALTLTASGWSCVNVGGGGGGLQIDFSDMGQTISSGSDGTLTINTNILPNGDYPYYSVPPGGSKEIIILDSSYANYADTKAVVIATYFEGDGGGPGRVSFYVEAKDSSGSWKVISVDGLHFNAAEGYHQSGAQFIVPAVGKGPADLRIRVQYASGATSIKIILKRVGVIY</sequence>
<evidence type="ECO:0000313" key="2">
    <source>
        <dbReference type="EMBL" id="HIH08139.1"/>
    </source>
</evidence>
<comment type="caution">
    <text evidence="2">The sequence shown here is derived from an EMBL/GenBank/DDBJ whole genome shotgun (WGS) entry which is preliminary data.</text>
</comment>
<gene>
    <name evidence="2" type="ORF">HA237_02085</name>
</gene>
<evidence type="ECO:0000256" key="1">
    <source>
        <dbReference type="SAM" id="Phobius"/>
    </source>
</evidence>
<dbReference type="AlphaFoldDB" id="A0A7J4IUW4"/>
<dbReference type="Proteomes" id="UP000577419">
    <property type="component" value="Unassembled WGS sequence"/>
</dbReference>
<evidence type="ECO:0000313" key="3">
    <source>
        <dbReference type="Proteomes" id="UP000577419"/>
    </source>
</evidence>
<keyword evidence="1" id="KW-0472">Membrane</keyword>
<reference evidence="3" key="1">
    <citation type="journal article" date="2020" name="bioRxiv">
        <title>A rank-normalized archaeal taxonomy based on genome phylogeny resolves widespread incomplete and uneven classifications.</title>
        <authorList>
            <person name="Rinke C."/>
            <person name="Chuvochina M."/>
            <person name="Mussig A.J."/>
            <person name="Chaumeil P.-A."/>
            <person name="Waite D.W."/>
            <person name="Whitman W.B."/>
            <person name="Parks D.H."/>
            <person name="Hugenholtz P."/>
        </authorList>
    </citation>
    <scope>NUCLEOTIDE SEQUENCE [LARGE SCALE GENOMIC DNA]</scope>
</reference>
<feature type="transmembrane region" description="Helical" evidence="1">
    <location>
        <begin position="12"/>
        <end position="31"/>
    </location>
</feature>
<keyword evidence="1" id="KW-1133">Transmembrane helix</keyword>
<dbReference type="EMBL" id="DUFG01000013">
    <property type="protein sequence ID" value="HIH08139.1"/>
    <property type="molecule type" value="Genomic_DNA"/>
</dbReference>
<organism evidence="2 3">
    <name type="scientific">Candidatus Iainarchaeum sp</name>
    <dbReference type="NCBI Taxonomy" id="3101447"/>
    <lineage>
        <taxon>Archaea</taxon>
        <taxon>Candidatus Iainarchaeota</taxon>
        <taxon>Candidatus Iainarchaeia</taxon>
        <taxon>Candidatus Iainarchaeales</taxon>
        <taxon>Candidatus Iainarchaeaceae</taxon>
        <taxon>Candidatus Iainarchaeum</taxon>
    </lineage>
</organism>